<proteinExistence type="predicted"/>
<dbReference type="EMBL" id="GGEC01072442">
    <property type="protein sequence ID" value="MBX52926.1"/>
    <property type="molecule type" value="Transcribed_RNA"/>
</dbReference>
<evidence type="ECO:0000313" key="1">
    <source>
        <dbReference type="EMBL" id="MBX52926.1"/>
    </source>
</evidence>
<sequence length="27" mass="3189">MLLAKCTFSQIFIIKFIVFCCPHESRL</sequence>
<reference evidence="1" key="1">
    <citation type="submission" date="2018-02" db="EMBL/GenBank/DDBJ databases">
        <title>Rhizophora mucronata_Transcriptome.</title>
        <authorList>
            <person name="Meera S.P."/>
            <person name="Sreeshan A."/>
            <person name="Augustine A."/>
        </authorList>
    </citation>
    <scope>NUCLEOTIDE SEQUENCE</scope>
    <source>
        <tissue evidence="1">Leaf</tissue>
    </source>
</reference>
<organism evidence="1">
    <name type="scientific">Rhizophora mucronata</name>
    <name type="common">Asiatic mangrove</name>
    <dbReference type="NCBI Taxonomy" id="61149"/>
    <lineage>
        <taxon>Eukaryota</taxon>
        <taxon>Viridiplantae</taxon>
        <taxon>Streptophyta</taxon>
        <taxon>Embryophyta</taxon>
        <taxon>Tracheophyta</taxon>
        <taxon>Spermatophyta</taxon>
        <taxon>Magnoliopsida</taxon>
        <taxon>eudicotyledons</taxon>
        <taxon>Gunneridae</taxon>
        <taxon>Pentapetalae</taxon>
        <taxon>rosids</taxon>
        <taxon>fabids</taxon>
        <taxon>Malpighiales</taxon>
        <taxon>Rhizophoraceae</taxon>
        <taxon>Rhizophora</taxon>
    </lineage>
</organism>
<name>A0A2P2PE00_RHIMU</name>
<protein>
    <submittedName>
        <fullName evidence="1">Uncharacterized protein</fullName>
    </submittedName>
</protein>
<dbReference type="AlphaFoldDB" id="A0A2P2PE00"/>
<accession>A0A2P2PE00</accession>